<proteinExistence type="predicted"/>
<keyword evidence="2" id="KW-1185">Reference proteome</keyword>
<dbReference type="InterPro" id="IPR034660">
    <property type="entry name" value="DinB/YfiT-like"/>
</dbReference>
<dbReference type="NCBIfam" id="TIGR03083">
    <property type="entry name" value="maleylpyruvate isomerase family mycothiol-dependent enzyme"/>
    <property type="match status" value="1"/>
</dbReference>
<name>A0ABX2EXW5_9PSEU</name>
<sequence length="217" mass="24170">MRIPEYGGGMGLASDERERLSVLFGEVGPDAPTLCEGWRTKDLAAHLVLRDRRPDAAGGIMISALKPRTQRIQDELAAKPWDELVELIRTGPPRWSPLSVGVLNDLVNGSEYFIHHEDVRRAVPGWEPRPSDPVRDEQLWRTLRFVARRAYHRSVVGVLLRRPDGETIVGKRGPKAVTISGAPGELLLHAFGRDEARVEFAGEEVAVAEIRGTKRSF</sequence>
<dbReference type="NCBIfam" id="TIGR03085">
    <property type="entry name" value="TIGR03085 family metal-binding protein"/>
    <property type="match status" value="1"/>
</dbReference>
<evidence type="ECO:0008006" key="3">
    <source>
        <dbReference type="Google" id="ProtNLM"/>
    </source>
</evidence>
<dbReference type="EMBL" id="JAAATY010000001">
    <property type="protein sequence ID" value="NRN63601.1"/>
    <property type="molecule type" value="Genomic_DNA"/>
</dbReference>
<protein>
    <recommendedName>
        <fullName evidence="3">TIGR03085 family protein</fullName>
    </recommendedName>
</protein>
<evidence type="ECO:0000313" key="1">
    <source>
        <dbReference type="EMBL" id="NRN63601.1"/>
    </source>
</evidence>
<dbReference type="InterPro" id="IPR017519">
    <property type="entry name" value="CHP03085"/>
</dbReference>
<dbReference type="Proteomes" id="UP000763557">
    <property type="component" value="Unassembled WGS sequence"/>
</dbReference>
<dbReference type="InterPro" id="IPR017517">
    <property type="entry name" value="Maleyloyr_isom"/>
</dbReference>
<evidence type="ECO:0000313" key="2">
    <source>
        <dbReference type="Proteomes" id="UP000763557"/>
    </source>
</evidence>
<comment type="caution">
    <text evidence="1">The sequence shown here is derived from an EMBL/GenBank/DDBJ whole genome shotgun (WGS) entry which is preliminary data.</text>
</comment>
<accession>A0ABX2EXW5</accession>
<reference evidence="1 2" key="1">
    <citation type="submission" date="2020-01" db="EMBL/GenBank/DDBJ databases">
        <title>Kibdelosporangium persica a novel Actinomycetes from a hot desert in Iran.</title>
        <authorList>
            <person name="Safaei N."/>
            <person name="Zaburannyi N."/>
            <person name="Mueller R."/>
            <person name="Wink J."/>
        </authorList>
    </citation>
    <scope>NUCLEOTIDE SEQUENCE [LARGE SCALE GENOMIC DNA]</scope>
    <source>
        <strain evidence="1 2">4NS15</strain>
    </source>
</reference>
<dbReference type="SUPFAM" id="SSF109854">
    <property type="entry name" value="DinB/YfiT-like putative metalloenzymes"/>
    <property type="match status" value="1"/>
</dbReference>
<gene>
    <name evidence="1" type="ORF">GC106_8020</name>
</gene>
<organism evidence="1 2">
    <name type="scientific">Kibdelosporangium persicum</name>
    <dbReference type="NCBI Taxonomy" id="2698649"/>
    <lineage>
        <taxon>Bacteria</taxon>
        <taxon>Bacillati</taxon>
        <taxon>Actinomycetota</taxon>
        <taxon>Actinomycetes</taxon>
        <taxon>Pseudonocardiales</taxon>
        <taxon>Pseudonocardiaceae</taxon>
        <taxon>Kibdelosporangium</taxon>
    </lineage>
</organism>